<proteinExistence type="predicted"/>
<organism evidence="2 3">
    <name type="scientific">Micromonospora phaseoli</name>
    <dbReference type="NCBI Taxonomy" id="1144548"/>
    <lineage>
        <taxon>Bacteria</taxon>
        <taxon>Bacillati</taxon>
        <taxon>Actinomycetota</taxon>
        <taxon>Actinomycetes</taxon>
        <taxon>Micromonosporales</taxon>
        <taxon>Micromonosporaceae</taxon>
        <taxon>Micromonospora</taxon>
    </lineage>
</organism>
<dbReference type="PANTHER" id="PTHR37308">
    <property type="entry name" value="INTEGRAL MEMBRANE PROTEIN"/>
    <property type="match status" value="1"/>
</dbReference>
<keyword evidence="1" id="KW-0472">Membrane</keyword>
<feature type="transmembrane region" description="Helical" evidence="1">
    <location>
        <begin position="153"/>
        <end position="171"/>
    </location>
</feature>
<gene>
    <name evidence="2" type="ORF">SAMN05443287_107292</name>
</gene>
<feature type="transmembrane region" description="Helical" evidence="1">
    <location>
        <begin position="223"/>
        <end position="244"/>
    </location>
</feature>
<feature type="transmembrane region" description="Helical" evidence="1">
    <location>
        <begin position="97"/>
        <end position="116"/>
    </location>
</feature>
<dbReference type="AlphaFoldDB" id="A0A1H7BRK3"/>
<dbReference type="PANTHER" id="PTHR37308:SF1">
    <property type="entry name" value="POLYPRENYL-PHOSPHATE TRANSPORTER"/>
    <property type="match status" value="1"/>
</dbReference>
<accession>A0A1H7BRK3</accession>
<keyword evidence="1" id="KW-0812">Transmembrane</keyword>
<name>A0A1H7BRK3_9ACTN</name>
<protein>
    <submittedName>
        <fullName evidence="2">Putative membrane protein</fullName>
    </submittedName>
</protein>
<keyword evidence="1" id="KW-1133">Transmembrane helix</keyword>
<feature type="transmembrane region" description="Helical" evidence="1">
    <location>
        <begin position="128"/>
        <end position="147"/>
    </location>
</feature>
<dbReference type="InterPro" id="IPR007163">
    <property type="entry name" value="VCA0040-like"/>
</dbReference>
<evidence type="ECO:0000256" key="1">
    <source>
        <dbReference type="SAM" id="Phobius"/>
    </source>
</evidence>
<feature type="transmembrane region" description="Helical" evidence="1">
    <location>
        <begin position="183"/>
        <end position="211"/>
    </location>
</feature>
<dbReference type="STRING" id="1144548.SAMN05443287_107292"/>
<feature type="transmembrane region" description="Helical" evidence="1">
    <location>
        <begin position="286"/>
        <end position="307"/>
    </location>
</feature>
<evidence type="ECO:0000313" key="2">
    <source>
        <dbReference type="EMBL" id="SEJ77272.1"/>
    </source>
</evidence>
<dbReference type="Pfam" id="PF04018">
    <property type="entry name" value="VCA0040-like"/>
    <property type="match status" value="1"/>
</dbReference>
<sequence length="330" mass="35287">MAVADATRDWSNDSRNGIFMALGERVGHVLRGAAIGVAEAVPGVSGGTIALVTGVYERVIASAGHLVNTVRYAASDVPRGRGWTRAGHQFRQVHWEVVIPLLIGMLPGLLIAAKVLEPLLADYPEQTRGLFLGLVLASVLVPISMVGKPWRGLEVFALVAAAVAAFALTGLPQASLEPHPLVVLVAAAVAVCALVLPGVSGSFLLLTVGLYEPTISAVNDRDFGYLAIFATGMVIGLALFVKLLQWLLEQHRRMTLAVMAGVILGSLRALWPWQSEDRALHAPGESIPSIVALFLLGVVVVTAMIIAERRRLRRAARDLTEETYETPHVR</sequence>
<dbReference type="Proteomes" id="UP000198707">
    <property type="component" value="Unassembled WGS sequence"/>
</dbReference>
<dbReference type="EMBL" id="FNYV01000007">
    <property type="protein sequence ID" value="SEJ77272.1"/>
    <property type="molecule type" value="Genomic_DNA"/>
</dbReference>
<reference evidence="3" key="1">
    <citation type="submission" date="2016-10" db="EMBL/GenBank/DDBJ databases">
        <authorList>
            <person name="Varghese N."/>
            <person name="Submissions S."/>
        </authorList>
    </citation>
    <scope>NUCLEOTIDE SEQUENCE [LARGE SCALE GENOMIC DNA]</scope>
    <source>
        <strain evidence="3">CGMCC 4.7038</strain>
    </source>
</reference>
<keyword evidence="3" id="KW-1185">Reference proteome</keyword>
<evidence type="ECO:0000313" key="3">
    <source>
        <dbReference type="Proteomes" id="UP000198707"/>
    </source>
</evidence>